<dbReference type="PANTHER" id="PTHR47704:SF1">
    <property type="entry name" value="POTASSIUM TRANSPORTER KIMA"/>
    <property type="match status" value="1"/>
</dbReference>
<feature type="non-terminal residue" evidence="2">
    <location>
        <position position="72"/>
    </location>
</feature>
<evidence type="ECO:0000256" key="1">
    <source>
        <dbReference type="SAM" id="Phobius"/>
    </source>
</evidence>
<reference evidence="2 3" key="1">
    <citation type="journal article" date="2016" name="Front. Microbiol.">
        <title>Genomic Resource of Rice Seed Associated Bacteria.</title>
        <authorList>
            <person name="Midha S."/>
            <person name="Bansal K."/>
            <person name="Sharma S."/>
            <person name="Kumar N."/>
            <person name="Patil P.P."/>
            <person name="Chaudhry V."/>
            <person name="Patil P.B."/>
        </authorList>
    </citation>
    <scope>NUCLEOTIDE SEQUENCE [LARGE SCALE GENOMIC DNA]</scope>
    <source>
        <strain evidence="2 3">NS220</strain>
    </source>
</reference>
<name>A0A147EV78_MICTE</name>
<gene>
    <name evidence="2" type="ORF">NS220_12965</name>
</gene>
<dbReference type="Proteomes" id="UP000075025">
    <property type="component" value="Unassembled WGS sequence"/>
</dbReference>
<dbReference type="PANTHER" id="PTHR47704">
    <property type="entry name" value="POTASSIUM TRANSPORTER KIMA"/>
    <property type="match status" value="1"/>
</dbReference>
<organism evidence="2 3">
    <name type="scientific">Microbacterium testaceum</name>
    <name type="common">Aureobacterium testaceum</name>
    <name type="synonym">Brevibacterium testaceum</name>
    <dbReference type="NCBI Taxonomy" id="2033"/>
    <lineage>
        <taxon>Bacteria</taxon>
        <taxon>Bacillati</taxon>
        <taxon>Actinomycetota</taxon>
        <taxon>Actinomycetes</taxon>
        <taxon>Micrococcales</taxon>
        <taxon>Microbacteriaceae</taxon>
        <taxon>Microbacterium</taxon>
    </lineage>
</organism>
<proteinExistence type="predicted"/>
<evidence type="ECO:0000313" key="2">
    <source>
        <dbReference type="EMBL" id="KTR93322.1"/>
    </source>
</evidence>
<dbReference type="InterPro" id="IPR053153">
    <property type="entry name" value="APC_K+_Transporter"/>
</dbReference>
<dbReference type="AlphaFoldDB" id="A0A147EV78"/>
<feature type="transmembrane region" description="Helical" evidence="1">
    <location>
        <begin position="45"/>
        <end position="71"/>
    </location>
</feature>
<keyword evidence="1" id="KW-1133">Transmembrane helix</keyword>
<accession>A0A147EV78</accession>
<dbReference type="EMBL" id="LDRT01000088">
    <property type="protein sequence ID" value="KTR93322.1"/>
    <property type="molecule type" value="Genomic_DNA"/>
</dbReference>
<comment type="caution">
    <text evidence="2">The sequence shown here is derived from an EMBL/GenBank/DDBJ whole genome shotgun (WGS) entry which is preliminary data.</text>
</comment>
<evidence type="ECO:0008006" key="4">
    <source>
        <dbReference type="Google" id="ProtNLM"/>
    </source>
</evidence>
<keyword evidence="1" id="KW-0812">Transmembrane</keyword>
<protein>
    <recommendedName>
        <fullName evidence="4">DNA-binding protein</fullName>
    </recommendedName>
</protein>
<keyword evidence="1" id="KW-0472">Membrane</keyword>
<sequence>MAKRILIGEPLTSEKLDEQLLPKKMALPIFASDALSSVAYAPQELLMILLIGGTALLTLSPWVAVAVVVLLI</sequence>
<dbReference type="PATRIC" id="fig|2033.6.peg.3893"/>
<evidence type="ECO:0000313" key="3">
    <source>
        <dbReference type="Proteomes" id="UP000075025"/>
    </source>
</evidence>